<evidence type="ECO:0000313" key="1">
    <source>
        <dbReference type="EMBL" id="KAI4356502.1"/>
    </source>
</evidence>
<keyword evidence="2" id="KW-1185">Reference proteome</keyword>
<gene>
    <name evidence="1" type="ORF">L6164_000524</name>
</gene>
<sequence length="516" mass="58493">MVVAADMSWPHGAIRLRRHHLFFHDKHPPATLGILAFDAAKTMRSLASLYKSLTDEELTKLCRETIKSKGVVYLNSDDHVFLLNLACAERLEQLDLAAAMVSHLGRKCSDFSLNHFDLVYADLKQGIIDIRKLEFRTRRIQKIIERMERWVSSTSNLHTAMEALDQTEASLKKVQRWKTTGQHGHNNGGAANIDYLNERHAFIKKQVQHCKEASLWNRTFDKSVGYMARIVCVIYARICSVFGPFVTGVTSLRKNKKNDKIRSGSNRPDFEATCFPYRTNLLSIEEKSQNLNRVSKSGPIPKTSKSGVIRFSDNLLSISEGGSVGSGSPEPLGFHADGEEITSNNNRVFRMAPPSTVGGSGLSLRYANVVISAERCLHTPATVGEEARDSLYEMLPMRLRGKVRAKLRRHWLSGKKEMEEEEDGYSLAEGWRAAVEELMEWLSPVAHDTVRWQQERNLEKLKFDTNPTVLLLETFHYSDLEKAETAIVEVLVGLSCIYRYEKRRTYIGGERESACR</sequence>
<accession>A0ACB9Q672</accession>
<comment type="caution">
    <text evidence="1">The sequence shown here is derived from an EMBL/GenBank/DDBJ whole genome shotgun (WGS) entry which is preliminary data.</text>
</comment>
<organism evidence="1 2">
    <name type="scientific">Bauhinia variegata</name>
    <name type="common">Purple orchid tree</name>
    <name type="synonym">Phanera variegata</name>
    <dbReference type="NCBI Taxonomy" id="167791"/>
    <lineage>
        <taxon>Eukaryota</taxon>
        <taxon>Viridiplantae</taxon>
        <taxon>Streptophyta</taxon>
        <taxon>Embryophyta</taxon>
        <taxon>Tracheophyta</taxon>
        <taxon>Spermatophyta</taxon>
        <taxon>Magnoliopsida</taxon>
        <taxon>eudicotyledons</taxon>
        <taxon>Gunneridae</taxon>
        <taxon>Pentapetalae</taxon>
        <taxon>rosids</taxon>
        <taxon>fabids</taxon>
        <taxon>Fabales</taxon>
        <taxon>Fabaceae</taxon>
        <taxon>Cercidoideae</taxon>
        <taxon>Cercideae</taxon>
        <taxon>Bauhiniinae</taxon>
        <taxon>Bauhinia</taxon>
    </lineage>
</organism>
<evidence type="ECO:0000313" key="2">
    <source>
        <dbReference type="Proteomes" id="UP000828941"/>
    </source>
</evidence>
<reference evidence="1 2" key="1">
    <citation type="journal article" date="2022" name="DNA Res.">
        <title>Chromosomal-level genome assembly of the orchid tree Bauhinia variegata (Leguminosae; Cercidoideae) supports the allotetraploid origin hypothesis of Bauhinia.</title>
        <authorList>
            <person name="Zhong Y."/>
            <person name="Chen Y."/>
            <person name="Zheng D."/>
            <person name="Pang J."/>
            <person name="Liu Y."/>
            <person name="Luo S."/>
            <person name="Meng S."/>
            <person name="Qian L."/>
            <person name="Wei D."/>
            <person name="Dai S."/>
            <person name="Zhou R."/>
        </authorList>
    </citation>
    <scope>NUCLEOTIDE SEQUENCE [LARGE SCALE GENOMIC DNA]</scope>
    <source>
        <strain evidence="1">BV-YZ2020</strain>
    </source>
</reference>
<protein>
    <submittedName>
        <fullName evidence="1">Uncharacterized protein</fullName>
    </submittedName>
</protein>
<dbReference type="EMBL" id="CM039426">
    <property type="protein sequence ID" value="KAI4356502.1"/>
    <property type="molecule type" value="Genomic_DNA"/>
</dbReference>
<dbReference type="Proteomes" id="UP000828941">
    <property type="component" value="Chromosome 1"/>
</dbReference>
<proteinExistence type="predicted"/>
<name>A0ACB9Q672_BAUVA</name>